<evidence type="ECO:0000256" key="1">
    <source>
        <dbReference type="SAM" id="SignalP"/>
    </source>
</evidence>
<dbReference type="AlphaFoldDB" id="A0A6A5WDY0"/>
<proteinExistence type="predicted"/>
<dbReference type="EMBL" id="ML977598">
    <property type="protein sequence ID" value="KAF1999104.1"/>
    <property type="molecule type" value="Genomic_DNA"/>
</dbReference>
<dbReference type="Proteomes" id="UP000799779">
    <property type="component" value="Unassembled WGS sequence"/>
</dbReference>
<reference evidence="2" key="1">
    <citation type="journal article" date="2020" name="Stud. Mycol.">
        <title>101 Dothideomycetes genomes: a test case for predicting lifestyles and emergence of pathogens.</title>
        <authorList>
            <person name="Haridas S."/>
            <person name="Albert R."/>
            <person name="Binder M."/>
            <person name="Bloem J."/>
            <person name="Labutti K."/>
            <person name="Salamov A."/>
            <person name="Andreopoulos B."/>
            <person name="Baker S."/>
            <person name="Barry K."/>
            <person name="Bills G."/>
            <person name="Bluhm B."/>
            <person name="Cannon C."/>
            <person name="Castanera R."/>
            <person name="Culley D."/>
            <person name="Daum C."/>
            <person name="Ezra D."/>
            <person name="Gonzalez J."/>
            <person name="Henrissat B."/>
            <person name="Kuo A."/>
            <person name="Liang C."/>
            <person name="Lipzen A."/>
            <person name="Lutzoni F."/>
            <person name="Magnuson J."/>
            <person name="Mondo S."/>
            <person name="Nolan M."/>
            <person name="Ohm R."/>
            <person name="Pangilinan J."/>
            <person name="Park H.-J."/>
            <person name="Ramirez L."/>
            <person name="Alfaro M."/>
            <person name="Sun H."/>
            <person name="Tritt A."/>
            <person name="Yoshinaga Y."/>
            <person name="Zwiers L.-H."/>
            <person name="Turgeon B."/>
            <person name="Goodwin S."/>
            <person name="Spatafora J."/>
            <person name="Crous P."/>
            <person name="Grigoriev I."/>
        </authorList>
    </citation>
    <scope>NUCLEOTIDE SEQUENCE</scope>
    <source>
        <strain evidence="2">CBS 123094</strain>
    </source>
</reference>
<keyword evidence="1" id="KW-0732">Signal</keyword>
<sequence length="121" mass="13660">MHALTPILTLLPLTLALPNALPSDPAPGAFFSCIDSLYEGDCKYHSPPPETRLRHCHNFDRGAWNKISSINPDPGAYCWFFTGEECLGDHLELRWPGSSNLRGLRWDNAVRSWKCWAEGTY</sequence>
<organism evidence="2 3">
    <name type="scientific">Amniculicola lignicola CBS 123094</name>
    <dbReference type="NCBI Taxonomy" id="1392246"/>
    <lineage>
        <taxon>Eukaryota</taxon>
        <taxon>Fungi</taxon>
        <taxon>Dikarya</taxon>
        <taxon>Ascomycota</taxon>
        <taxon>Pezizomycotina</taxon>
        <taxon>Dothideomycetes</taxon>
        <taxon>Pleosporomycetidae</taxon>
        <taxon>Pleosporales</taxon>
        <taxon>Amniculicolaceae</taxon>
        <taxon>Amniculicola</taxon>
    </lineage>
</organism>
<gene>
    <name evidence="2" type="ORF">P154DRAFT_577257</name>
</gene>
<dbReference type="OrthoDB" id="2910287at2759"/>
<evidence type="ECO:0000313" key="2">
    <source>
        <dbReference type="EMBL" id="KAF1999104.1"/>
    </source>
</evidence>
<accession>A0A6A5WDY0</accession>
<dbReference type="Gene3D" id="2.60.20.10">
    <property type="entry name" value="Crystallins"/>
    <property type="match status" value="1"/>
</dbReference>
<feature type="chain" id="PRO_5025341556" evidence="1">
    <location>
        <begin position="17"/>
        <end position="121"/>
    </location>
</feature>
<evidence type="ECO:0000313" key="3">
    <source>
        <dbReference type="Proteomes" id="UP000799779"/>
    </source>
</evidence>
<name>A0A6A5WDY0_9PLEO</name>
<protein>
    <submittedName>
        <fullName evidence="2">Uncharacterized protein</fullName>
    </submittedName>
</protein>
<keyword evidence="3" id="KW-1185">Reference proteome</keyword>
<feature type="signal peptide" evidence="1">
    <location>
        <begin position="1"/>
        <end position="16"/>
    </location>
</feature>